<feature type="compositionally biased region" description="Basic and acidic residues" evidence="1">
    <location>
        <begin position="525"/>
        <end position="534"/>
    </location>
</feature>
<dbReference type="RefSeq" id="XP_008094231.1">
    <property type="nucleotide sequence ID" value="XM_008096040.1"/>
</dbReference>
<protein>
    <recommendedName>
        <fullName evidence="2">DUF7896 domain-containing protein</fullName>
    </recommendedName>
</protein>
<dbReference type="Pfam" id="PF25438">
    <property type="entry name" value="DUF7896"/>
    <property type="match status" value="1"/>
</dbReference>
<feature type="compositionally biased region" description="Polar residues" evidence="1">
    <location>
        <begin position="343"/>
        <end position="361"/>
    </location>
</feature>
<accession>E3QH49</accession>
<evidence type="ECO:0000313" key="3">
    <source>
        <dbReference type="EMBL" id="EFQ30211.1"/>
    </source>
</evidence>
<evidence type="ECO:0000256" key="1">
    <source>
        <dbReference type="SAM" id="MobiDB-lite"/>
    </source>
</evidence>
<dbReference type="eggNOG" id="ENOG502SNJU">
    <property type="taxonomic scope" value="Eukaryota"/>
</dbReference>
<dbReference type="HOGENOM" id="CLU_024811_0_0_1"/>
<dbReference type="GeneID" id="24410720"/>
<dbReference type="EMBL" id="GG697348">
    <property type="protein sequence ID" value="EFQ30211.1"/>
    <property type="molecule type" value="Genomic_DNA"/>
</dbReference>
<sequence length="692" mass="75428">MSHPYQNVEEIQRQMHQKQQELANLHNLLVQQNAPAPLPAQSNPMSLLPVQGDFHVDAAAAAFILQQQQQLQQHQQSNGVSLGRRATIPRSKSNMGYSAAPTRMMERGSDDSPHPVKRARVMSQQHPRAAPMTGMARSASHRSEKSIPFVAKGPLQPLQTSNNPNTMMDRFYQGQDDPHVLFESSLQSTPSNRRHSGLSPVEEHAAFLDPGVGMNIADYLAAHDEIPSPAMIPPPQQSYLNPYDGRNSQASLITSACPSMSSGTSAAETMPLTRENSSLDNRFDNQSLTGAFEMARINSTQSQVADYMTPDVYAVPPTGTSPNGKPDSFLAYVGAGASLSPRYGQQSPMEDQFLSQGSSMMERSVSANSTASTKSTTERRAKEARLQQIQNAHRTKICPKPLEAARPSQSAAAAKKEGKVAVSKGTYTRPKHPKVFCDMCNEHPDGFRGDHELRRHINAKHEGIVKKFVCRDPSTVGIQTGVQAINPLSKCKQCVARKQYGAYYNAAAHLRRTHFKPKTPRGKNKRGDDEEKRGGKGGGDWPPMNELKQWMEEVFVTADDEAAEAEAQEEDEEEAAAAAAAAAAAQFDPSMSMDLSIGHMGENMTYDMGGFTTSYHMPELAAIDTSQAPYLAVSNMPLSSASEAFAFSPFTQHSPMNGLSHEPAFSISSSNTVTPTTFQDPLAEGFDGYVAY</sequence>
<feature type="domain" description="DUF7896" evidence="2">
    <location>
        <begin position="465"/>
        <end position="554"/>
    </location>
</feature>
<name>E3QH49_COLGM</name>
<evidence type="ECO:0000313" key="4">
    <source>
        <dbReference type="Proteomes" id="UP000008782"/>
    </source>
</evidence>
<feature type="region of interest" description="Disordered" evidence="1">
    <location>
        <begin position="562"/>
        <end position="582"/>
    </location>
</feature>
<dbReference type="Proteomes" id="UP000008782">
    <property type="component" value="Unassembled WGS sequence"/>
</dbReference>
<dbReference type="PANTHER" id="PTHR42031:SF1">
    <property type="entry name" value="KEY LIME PATHOGENICITY PROTEIN"/>
    <property type="match status" value="1"/>
</dbReference>
<feature type="compositionally biased region" description="Acidic residues" evidence="1">
    <location>
        <begin position="562"/>
        <end position="575"/>
    </location>
</feature>
<dbReference type="VEuPathDB" id="FungiDB:GLRG_05355"/>
<dbReference type="STRING" id="645133.E3QH49"/>
<feature type="compositionally biased region" description="Low complexity" evidence="1">
    <location>
        <begin position="364"/>
        <end position="375"/>
    </location>
</feature>
<dbReference type="PANTHER" id="PTHR42031">
    <property type="entry name" value="KEY LIME PATHOGENICITY PROTEIN"/>
    <property type="match status" value="1"/>
</dbReference>
<organism evidence="4">
    <name type="scientific">Colletotrichum graminicola (strain M1.001 / M2 / FGSC 10212)</name>
    <name type="common">Maize anthracnose fungus</name>
    <name type="synonym">Glomerella graminicola</name>
    <dbReference type="NCBI Taxonomy" id="645133"/>
    <lineage>
        <taxon>Eukaryota</taxon>
        <taxon>Fungi</taxon>
        <taxon>Dikarya</taxon>
        <taxon>Ascomycota</taxon>
        <taxon>Pezizomycotina</taxon>
        <taxon>Sordariomycetes</taxon>
        <taxon>Hypocreomycetidae</taxon>
        <taxon>Glomerellales</taxon>
        <taxon>Glomerellaceae</taxon>
        <taxon>Colletotrichum</taxon>
        <taxon>Colletotrichum graminicola species complex</taxon>
    </lineage>
</organism>
<proteinExistence type="predicted"/>
<feature type="region of interest" description="Disordered" evidence="1">
    <location>
        <begin position="342"/>
        <end position="383"/>
    </location>
</feature>
<gene>
    <name evidence="3" type="ORF">GLRG_05355</name>
</gene>
<evidence type="ECO:0000259" key="2">
    <source>
        <dbReference type="Pfam" id="PF25438"/>
    </source>
</evidence>
<dbReference type="OrthoDB" id="5377599at2759"/>
<dbReference type="AlphaFoldDB" id="E3QH49"/>
<feature type="compositionally biased region" description="Basic residues" evidence="1">
    <location>
        <begin position="511"/>
        <end position="524"/>
    </location>
</feature>
<feature type="region of interest" description="Disordered" evidence="1">
    <location>
        <begin position="511"/>
        <end position="544"/>
    </location>
</feature>
<reference evidence="4" key="1">
    <citation type="journal article" date="2012" name="Nat. Genet.">
        <title>Lifestyle transitions in plant pathogenic Colletotrichum fungi deciphered by genome and transcriptome analyses.</title>
        <authorList>
            <person name="O'Connell R.J."/>
            <person name="Thon M.R."/>
            <person name="Hacquard S."/>
            <person name="Amyotte S.G."/>
            <person name="Kleemann J."/>
            <person name="Torres M.F."/>
            <person name="Damm U."/>
            <person name="Buiate E.A."/>
            <person name="Epstein L."/>
            <person name="Alkan N."/>
            <person name="Altmueller J."/>
            <person name="Alvarado-Balderrama L."/>
            <person name="Bauser C.A."/>
            <person name="Becker C."/>
            <person name="Birren B.W."/>
            <person name="Chen Z."/>
            <person name="Choi J."/>
            <person name="Crouch J.A."/>
            <person name="Duvick J.P."/>
            <person name="Farman M.A."/>
            <person name="Gan P."/>
            <person name="Heiman D."/>
            <person name="Henrissat B."/>
            <person name="Howard R.J."/>
            <person name="Kabbage M."/>
            <person name="Koch C."/>
            <person name="Kracher B."/>
            <person name="Kubo Y."/>
            <person name="Law A.D."/>
            <person name="Lebrun M.-H."/>
            <person name="Lee Y.-H."/>
            <person name="Miyara I."/>
            <person name="Moore N."/>
            <person name="Neumann U."/>
            <person name="Nordstroem K."/>
            <person name="Panaccione D.G."/>
            <person name="Panstruga R."/>
            <person name="Place M."/>
            <person name="Proctor R.H."/>
            <person name="Prusky D."/>
            <person name="Rech G."/>
            <person name="Reinhardt R."/>
            <person name="Rollins J.A."/>
            <person name="Rounsley S."/>
            <person name="Schardl C.L."/>
            <person name="Schwartz D.C."/>
            <person name="Shenoy N."/>
            <person name="Shirasu K."/>
            <person name="Sikhakolli U.R."/>
            <person name="Stueber K."/>
            <person name="Sukno S.A."/>
            <person name="Sweigard J.A."/>
            <person name="Takano Y."/>
            <person name="Takahara H."/>
            <person name="Trail F."/>
            <person name="van der Does H.C."/>
            <person name="Voll L.M."/>
            <person name="Will I."/>
            <person name="Young S."/>
            <person name="Zeng Q."/>
            <person name="Zhang J."/>
            <person name="Zhou S."/>
            <person name="Dickman M.B."/>
            <person name="Schulze-Lefert P."/>
            <person name="Ver Loren van Themaat E."/>
            <person name="Ma L.-J."/>
            <person name="Vaillancourt L.J."/>
        </authorList>
    </citation>
    <scope>NUCLEOTIDE SEQUENCE [LARGE SCALE GENOMIC DNA]</scope>
    <source>
        <strain evidence="4">M1.001 / M2 / FGSC 10212</strain>
    </source>
</reference>
<dbReference type="InterPro" id="IPR057218">
    <property type="entry name" value="DUF7896"/>
</dbReference>
<keyword evidence="4" id="KW-1185">Reference proteome</keyword>